<dbReference type="InterPro" id="IPR050109">
    <property type="entry name" value="HTH-type_TetR-like_transc_reg"/>
</dbReference>
<dbReference type="Proteomes" id="UP001431313">
    <property type="component" value="Unassembled WGS sequence"/>
</dbReference>
<proteinExistence type="predicted"/>
<dbReference type="InterPro" id="IPR001647">
    <property type="entry name" value="HTH_TetR"/>
</dbReference>
<feature type="DNA-binding region" description="H-T-H motif" evidence="4">
    <location>
        <begin position="36"/>
        <end position="55"/>
    </location>
</feature>
<evidence type="ECO:0000256" key="2">
    <source>
        <dbReference type="ARBA" id="ARBA00023125"/>
    </source>
</evidence>
<dbReference type="SUPFAM" id="SSF46689">
    <property type="entry name" value="Homeodomain-like"/>
    <property type="match status" value="1"/>
</dbReference>
<dbReference type="PANTHER" id="PTHR30055">
    <property type="entry name" value="HTH-TYPE TRANSCRIPTIONAL REGULATOR RUTR"/>
    <property type="match status" value="1"/>
</dbReference>
<evidence type="ECO:0000256" key="1">
    <source>
        <dbReference type="ARBA" id="ARBA00023015"/>
    </source>
</evidence>
<dbReference type="InterPro" id="IPR023772">
    <property type="entry name" value="DNA-bd_HTH_TetR-type_CS"/>
</dbReference>
<evidence type="ECO:0000259" key="5">
    <source>
        <dbReference type="PROSITE" id="PS50977"/>
    </source>
</evidence>
<dbReference type="PROSITE" id="PS01081">
    <property type="entry name" value="HTH_TETR_1"/>
    <property type="match status" value="1"/>
</dbReference>
<dbReference type="RefSeq" id="WP_258785404.1">
    <property type="nucleotide sequence ID" value="NZ_JANUGQ010000002.1"/>
</dbReference>
<dbReference type="Gene3D" id="1.10.357.10">
    <property type="entry name" value="Tetracycline Repressor, domain 2"/>
    <property type="match status" value="1"/>
</dbReference>
<feature type="domain" description="HTH tetR-type" evidence="5">
    <location>
        <begin position="13"/>
        <end position="73"/>
    </location>
</feature>
<keyword evidence="7" id="KW-1185">Reference proteome</keyword>
<gene>
    <name evidence="6" type="ORF">NX801_03645</name>
</gene>
<reference evidence="6" key="1">
    <citation type="submission" date="2022-08" db="EMBL/GenBank/DDBJ databases">
        <authorList>
            <person name="Somphong A."/>
            <person name="Phongsopitanun W."/>
        </authorList>
    </citation>
    <scope>NUCLEOTIDE SEQUENCE</scope>
    <source>
        <strain evidence="6">LP05-1</strain>
    </source>
</reference>
<dbReference type="PRINTS" id="PR00455">
    <property type="entry name" value="HTHTETR"/>
</dbReference>
<sequence length="212" mass="22166">MEASAGLRERKKQRTRMTISERAIALFLERGFDQVSVVDVAAAAEVSKPTLFAYFPTKEDLVVHRLADHLTESASVVAGCASGAAAVDALHRHFLAGLAARDPITGLNDDQDVLAFHRLVHSTPGLVARLGAHLAQSEEALAHSLADALGGAPRAVTAALLAGQIVATQRVLATANWERLAAGRPAGEVHPEAVADADHAFALLRAGLPAAD</sequence>
<evidence type="ECO:0000256" key="4">
    <source>
        <dbReference type="PROSITE-ProRule" id="PRU00335"/>
    </source>
</evidence>
<dbReference type="Gene3D" id="1.10.10.60">
    <property type="entry name" value="Homeodomain-like"/>
    <property type="match status" value="1"/>
</dbReference>
<dbReference type="EMBL" id="JANUGQ010000002">
    <property type="protein sequence ID" value="MCS0634765.1"/>
    <property type="molecule type" value="Genomic_DNA"/>
</dbReference>
<dbReference type="InterPro" id="IPR009057">
    <property type="entry name" value="Homeodomain-like_sf"/>
</dbReference>
<evidence type="ECO:0000256" key="3">
    <source>
        <dbReference type="ARBA" id="ARBA00023163"/>
    </source>
</evidence>
<evidence type="ECO:0000313" key="7">
    <source>
        <dbReference type="Proteomes" id="UP001431313"/>
    </source>
</evidence>
<keyword evidence="1" id="KW-0805">Transcription regulation</keyword>
<name>A0ABT2CBH6_9ACTN</name>
<accession>A0ABT2CBH6</accession>
<dbReference type="Pfam" id="PF00440">
    <property type="entry name" value="TetR_N"/>
    <property type="match status" value="1"/>
</dbReference>
<organism evidence="6 7">
    <name type="scientific">Streptomyces pyxinae</name>
    <dbReference type="NCBI Taxonomy" id="2970734"/>
    <lineage>
        <taxon>Bacteria</taxon>
        <taxon>Bacillati</taxon>
        <taxon>Actinomycetota</taxon>
        <taxon>Actinomycetes</taxon>
        <taxon>Kitasatosporales</taxon>
        <taxon>Streptomycetaceae</taxon>
        <taxon>Streptomyces</taxon>
    </lineage>
</organism>
<evidence type="ECO:0000313" key="6">
    <source>
        <dbReference type="EMBL" id="MCS0634765.1"/>
    </source>
</evidence>
<protein>
    <submittedName>
        <fullName evidence="6">TetR family transcriptional regulator</fullName>
    </submittedName>
</protein>
<keyword evidence="2 4" id="KW-0238">DNA-binding</keyword>
<dbReference type="PROSITE" id="PS50977">
    <property type="entry name" value="HTH_TETR_2"/>
    <property type="match status" value="1"/>
</dbReference>
<keyword evidence="3" id="KW-0804">Transcription</keyword>
<dbReference type="PANTHER" id="PTHR30055:SF234">
    <property type="entry name" value="HTH-TYPE TRANSCRIPTIONAL REGULATOR BETI"/>
    <property type="match status" value="1"/>
</dbReference>
<comment type="caution">
    <text evidence="6">The sequence shown here is derived from an EMBL/GenBank/DDBJ whole genome shotgun (WGS) entry which is preliminary data.</text>
</comment>